<keyword evidence="4" id="KW-0786">Thiamine pyrophosphate</keyword>
<proteinExistence type="inferred from homology"/>
<dbReference type="InterPro" id="IPR029061">
    <property type="entry name" value="THDP-binding"/>
</dbReference>
<evidence type="ECO:0000313" key="6">
    <source>
        <dbReference type="EMBL" id="PVV02097.1"/>
    </source>
</evidence>
<accession>A0A2T9ZC35</accession>
<dbReference type="GO" id="GO:0016624">
    <property type="term" value="F:oxidoreductase activity, acting on the aldehyde or oxo group of donors, disulfide as acceptor"/>
    <property type="evidence" value="ECO:0007669"/>
    <property type="project" value="InterPro"/>
</dbReference>
<comment type="cofactor">
    <cofactor evidence="1">
        <name>thiamine diphosphate</name>
        <dbReference type="ChEBI" id="CHEBI:58937"/>
    </cofactor>
</comment>
<name>A0A2T9ZC35_9FUNG</name>
<dbReference type="PIRSF" id="PIRSF000157">
    <property type="entry name" value="Oxoglu_dh_E1"/>
    <property type="match status" value="1"/>
</dbReference>
<dbReference type="GO" id="GO:0030976">
    <property type="term" value="F:thiamine pyrophosphate binding"/>
    <property type="evidence" value="ECO:0007669"/>
    <property type="project" value="InterPro"/>
</dbReference>
<dbReference type="InterPro" id="IPR042179">
    <property type="entry name" value="KGD_C_sf"/>
</dbReference>
<dbReference type="InterPro" id="IPR031717">
    <property type="entry name" value="ODO-1/KGD_C"/>
</dbReference>
<evidence type="ECO:0000256" key="1">
    <source>
        <dbReference type="ARBA" id="ARBA00001964"/>
    </source>
</evidence>
<evidence type="ECO:0000256" key="3">
    <source>
        <dbReference type="ARBA" id="ARBA00023002"/>
    </source>
</evidence>
<dbReference type="GO" id="GO:0006091">
    <property type="term" value="P:generation of precursor metabolites and energy"/>
    <property type="evidence" value="ECO:0007669"/>
    <property type="project" value="UniProtKB-ARBA"/>
</dbReference>
<comment type="similarity">
    <text evidence="2">Belongs to the alpha-ketoglutarate dehydrogenase family.</text>
</comment>
<comment type="caution">
    <text evidence="6">The sequence shown here is derived from an EMBL/GenBank/DDBJ whole genome shotgun (WGS) entry which is preliminary data.</text>
</comment>
<dbReference type="InterPro" id="IPR001017">
    <property type="entry name" value="DH_E1"/>
</dbReference>
<organism evidence="6 7">
    <name type="scientific">Smittium megazygosporum</name>
    <dbReference type="NCBI Taxonomy" id="133381"/>
    <lineage>
        <taxon>Eukaryota</taxon>
        <taxon>Fungi</taxon>
        <taxon>Fungi incertae sedis</taxon>
        <taxon>Zoopagomycota</taxon>
        <taxon>Kickxellomycotina</taxon>
        <taxon>Harpellomycetes</taxon>
        <taxon>Harpellales</taxon>
        <taxon>Legeriomycetaceae</taxon>
        <taxon>Smittium</taxon>
    </lineage>
</organism>
<dbReference type="NCBIfam" id="NF006914">
    <property type="entry name" value="PRK09404.1"/>
    <property type="match status" value="1"/>
</dbReference>
<evidence type="ECO:0000259" key="5">
    <source>
        <dbReference type="SMART" id="SM00861"/>
    </source>
</evidence>
<dbReference type="Proteomes" id="UP000245609">
    <property type="component" value="Unassembled WGS sequence"/>
</dbReference>
<keyword evidence="3" id="KW-0560">Oxidoreductase</keyword>
<dbReference type="Gene3D" id="3.40.50.12470">
    <property type="match status" value="1"/>
</dbReference>
<gene>
    <name evidence="6" type="ORF">BB560_003459</name>
</gene>
<dbReference type="NCBIfam" id="NF008907">
    <property type="entry name" value="PRK12270.1"/>
    <property type="match status" value="1"/>
</dbReference>
<reference evidence="6 7" key="1">
    <citation type="journal article" date="2018" name="MBio">
        <title>Comparative Genomics Reveals the Core Gene Toolbox for the Fungus-Insect Symbiosis.</title>
        <authorList>
            <person name="Wang Y."/>
            <person name="Stata M."/>
            <person name="Wang W."/>
            <person name="Stajich J.E."/>
            <person name="White M.M."/>
            <person name="Moncalvo J.M."/>
        </authorList>
    </citation>
    <scope>NUCLEOTIDE SEQUENCE [LARGE SCALE GENOMIC DNA]</scope>
    <source>
        <strain evidence="6 7">SC-DP-2</strain>
    </source>
</reference>
<dbReference type="OrthoDB" id="413077at2759"/>
<dbReference type="Gene3D" id="3.40.50.11610">
    <property type="entry name" value="Multifunctional 2-oxoglutarate metabolism enzyme, C-terminal domain"/>
    <property type="match status" value="1"/>
</dbReference>
<dbReference type="AlphaFoldDB" id="A0A2T9ZC35"/>
<sequence length="969" mass="108377">MSTFVRLNKGPKSLAPTVRRILPLSAVKPFSCVSRYTKHSLSQFATSNNQQKRFYHEEHTYGFRAPLGRENTLFGPEALANRQKNARLVRLVDAFRDFGYQVAKLDPLDIKPVSEVPDINPVLYGFSDPDEVFDLNGILHISESETNKAPKKTATFDEIHQFLRSTYCGNIGYEFMHIPDMRIRKWFTAYLEPESGSFKFSDKEKEQLFEMLARSEVFDNFLQLKYRNFKRYGLEGAESMMVFFKYLIELAGKSSLEDIVVGMPHRGRLNLLVALLKYPAEKMFNIIEGNSEFPPEANITGDVISHAFCQSTFEFDNGKNLQVTVLPNPSHLEFVNPVTMGKVKSKQMDKMKAINDTTCNLGDRALSIQVHGDAAFCGQGVVMETLSLANLPHYSVGGSIHLIVNNQIGYTTPSVNARSTSFSSDVAKMIDAPIIHVNGDHPEGVAHAIKTAFDFRNEFRKDVVVDLITFRRWGHNELDEPGFTQPKMYEIIRNRQSVPKLYEEKLIKAGIITQEKADQFRKMFFEQLEAKKNEVKNFVPKLEAFQGKWSHLGQAAGNDPIPVTGVDKDLLLQVGKASVTVSPEIAVHPRIEKHHIQARLSKLESGKGIDWSTGEALAFGSLLAEGHDIRISGEDVGRGTFSQRHAMIVCQNTETAEVPLNSIAIEGAGKIEIANSNLSELAVLGFDLGVSWESPDKLVIWEAQFGDFNNGAQVMIDTFLINCEAKWLRQSGLVMLLPHGNDGAGPEHSSSRYERFLQLSSDPLDVSSPNTVFNPNIYVAFPTTPAQIFHILRRQLKNKFRRPLIIAGPKKILRSSAATSTLDEMGPGTSFKPILDDPVVSASPDSVTRVVFVSGKFYYELAEARANHPDGSKVALVRVEELCPFPRSGIVEIINKYKNASDFVYCQEEAQNAGGYLYLQPRIDQLLEIDGKLKLRYIGRSPLPTPVTSIAKRYNAEQAAIIEAAFAWL</sequence>
<feature type="domain" description="Transketolase-like pyrimidine-binding" evidence="5">
    <location>
        <begin position="609"/>
        <end position="815"/>
    </location>
</feature>
<evidence type="ECO:0000313" key="7">
    <source>
        <dbReference type="Proteomes" id="UP000245609"/>
    </source>
</evidence>
<dbReference type="Pfam" id="PF16870">
    <property type="entry name" value="OxoGdeHyase_C"/>
    <property type="match status" value="1"/>
</dbReference>
<dbReference type="Gene3D" id="3.40.50.970">
    <property type="match status" value="1"/>
</dbReference>
<keyword evidence="7" id="KW-1185">Reference proteome</keyword>
<dbReference type="STRING" id="133381.A0A2T9ZC35"/>
<dbReference type="Pfam" id="PF00676">
    <property type="entry name" value="E1_dh"/>
    <property type="match status" value="1"/>
</dbReference>
<dbReference type="SMART" id="SM00861">
    <property type="entry name" value="Transket_pyr"/>
    <property type="match status" value="1"/>
</dbReference>
<dbReference type="Gene3D" id="1.10.287.1150">
    <property type="entry name" value="TPP helical domain"/>
    <property type="match status" value="1"/>
</dbReference>
<dbReference type="PANTHER" id="PTHR23152:SF4">
    <property type="entry name" value="2-OXOADIPATE DEHYDROGENASE COMPLEX COMPONENT E1"/>
    <property type="match status" value="1"/>
</dbReference>
<dbReference type="InterPro" id="IPR011603">
    <property type="entry name" value="2oxoglutarate_DH_E1"/>
</dbReference>
<dbReference type="Pfam" id="PF02779">
    <property type="entry name" value="Transket_pyr"/>
    <property type="match status" value="1"/>
</dbReference>
<dbReference type="NCBIfam" id="TIGR00239">
    <property type="entry name" value="2oxo_dh_E1"/>
    <property type="match status" value="1"/>
</dbReference>
<dbReference type="CDD" id="cd02016">
    <property type="entry name" value="TPP_E1_OGDC_like"/>
    <property type="match status" value="1"/>
</dbReference>
<dbReference type="InterPro" id="IPR005475">
    <property type="entry name" value="Transketolase-like_Pyr-bd"/>
</dbReference>
<dbReference type="SUPFAM" id="SSF52518">
    <property type="entry name" value="Thiamin diphosphate-binding fold (THDP-binding)"/>
    <property type="match status" value="2"/>
</dbReference>
<dbReference type="EMBL" id="MBFS01000616">
    <property type="protein sequence ID" value="PVV02097.1"/>
    <property type="molecule type" value="Genomic_DNA"/>
</dbReference>
<evidence type="ECO:0000256" key="4">
    <source>
        <dbReference type="ARBA" id="ARBA00023052"/>
    </source>
</evidence>
<dbReference type="PANTHER" id="PTHR23152">
    <property type="entry name" value="2-OXOGLUTARATE DEHYDROGENASE"/>
    <property type="match status" value="1"/>
</dbReference>
<evidence type="ECO:0000256" key="2">
    <source>
        <dbReference type="ARBA" id="ARBA00006936"/>
    </source>
</evidence>
<protein>
    <recommendedName>
        <fullName evidence="5">Transketolase-like pyrimidine-binding domain-containing protein</fullName>
    </recommendedName>
</protein>